<feature type="non-terminal residue" evidence="1">
    <location>
        <position position="43"/>
    </location>
</feature>
<sequence>MSYKDQVNDDEILSIPNDPTILLINDIIDLKIEKNSESSIAET</sequence>
<protein>
    <submittedName>
        <fullName evidence="1">11023_t:CDS:1</fullName>
    </submittedName>
</protein>
<accession>A0ACA9N0H3</accession>
<evidence type="ECO:0000313" key="2">
    <source>
        <dbReference type="Proteomes" id="UP000789920"/>
    </source>
</evidence>
<keyword evidence="2" id="KW-1185">Reference proteome</keyword>
<gene>
    <name evidence="1" type="ORF">RPERSI_LOCUS6922</name>
</gene>
<dbReference type="EMBL" id="CAJVQC010011339">
    <property type="protein sequence ID" value="CAG8626327.1"/>
    <property type="molecule type" value="Genomic_DNA"/>
</dbReference>
<dbReference type="Proteomes" id="UP000789920">
    <property type="component" value="Unassembled WGS sequence"/>
</dbReference>
<comment type="caution">
    <text evidence="1">The sequence shown here is derived from an EMBL/GenBank/DDBJ whole genome shotgun (WGS) entry which is preliminary data.</text>
</comment>
<proteinExistence type="predicted"/>
<evidence type="ECO:0000313" key="1">
    <source>
        <dbReference type="EMBL" id="CAG8626327.1"/>
    </source>
</evidence>
<reference evidence="1" key="1">
    <citation type="submission" date="2021-06" db="EMBL/GenBank/DDBJ databases">
        <authorList>
            <person name="Kallberg Y."/>
            <person name="Tangrot J."/>
            <person name="Rosling A."/>
        </authorList>
    </citation>
    <scope>NUCLEOTIDE SEQUENCE</scope>
    <source>
        <strain evidence="1">MA461A</strain>
    </source>
</reference>
<organism evidence="1 2">
    <name type="scientific">Racocetra persica</name>
    <dbReference type="NCBI Taxonomy" id="160502"/>
    <lineage>
        <taxon>Eukaryota</taxon>
        <taxon>Fungi</taxon>
        <taxon>Fungi incertae sedis</taxon>
        <taxon>Mucoromycota</taxon>
        <taxon>Glomeromycotina</taxon>
        <taxon>Glomeromycetes</taxon>
        <taxon>Diversisporales</taxon>
        <taxon>Gigasporaceae</taxon>
        <taxon>Racocetra</taxon>
    </lineage>
</organism>
<name>A0ACA9N0H3_9GLOM</name>